<accession>A0A507D7I1</accession>
<dbReference type="VEuPathDB" id="FungiDB:SeMB42_g00044"/>
<dbReference type="Proteomes" id="UP000317494">
    <property type="component" value="Unassembled WGS sequence"/>
</dbReference>
<dbReference type="OrthoDB" id="428577at2759"/>
<evidence type="ECO:0000313" key="5">
    <source>
        <dbReference type="Proteomes" id="UP000317494"/>
    </source>
</evidence>
<evidence type="ECO:0000256" key="1">
    <source>
        <dbReference type="SAM" id="MobiDB-lite"/>
    </source>
</evidence>
<comment type="caution">
    <text evidence="3">The sequence shown here is derived from an EMBL/GenBank/DDBJ whole genome shotgun (WGS) entry which is preliminary data.</text>
</comment>
<dbReference type="InterPro" id="IPR000626">
    <property type="entry name" value="Ubiquitin-like_dom"/>
</dbReference>
<organism evidence="3 6">
    <name type="scientific">Synchytrium endobioticum</name>
    <dbReference type="NCBI Taxonomy" id="286115"/>
    <lineage>
        <taxon>Eukaryota</taxon>
        <taxon>Fungi</taxon>
        <taxon>Fungi incertae sedis</taxon>
        <taxon>Chytridiomycota</taxon>
        <taxon>Chytridiomycota incertae sedis</taxon>
        <taxon>Chytridiomycetes</taxon>
        <taxon>Synchytriales</taxon>
        <taxon>Synchytriaceae</taxon>
        <taxon>Synchytrium</taxon>
    </lineage>
</organism>
<dbReference type="Gene3D" id="3.10.20.90">
    <property type="entry name" value="Phosphatidylinositol 3-kinase Catalytic Subunit, Chain A, domain 1"/>
    <property type="match status" value="1"/>
</dbReference>
<dbReference type="AlphaFoldDB" id="A0A507D7I1"/>
<dbReference type="PANTHER" id="PTHR47725">
    <property type="entry name" value="OS03G0364000 PROTEIN"/>
    <property type="match status" value="1"/>
</dbReference>
<dbReference type="EMBL" id="QEAN01000001">
    <property type="protein sequence ID" value="TPX55013.1"/>
    <property type="molecule type" value="Genomic_DNA"/>
</dbReference>
<dbReference type="SUPFAM" id="SSF54236">
    <property type="entry name" value="Ubiquitin-like"/>
    <property type="match status" value="1"/>
</dbReference>
<dbReference type="STRING" id="286115.A0A507D7I1"/>
<dbReference type="InterPro" id="IPR029071">
    <property type="entry name" value="Ubiquitin-like_domsf"/>
</dbReference>
<evidence type="ECO:0000313" key="3">
    <source>
        <dbReference type="EMBL" id="TPX47371.1"/>
    </source>
</evidence>
<evidence type="ECO:0000313" key="4">
    <source>
        <dbReference type="EMBL" id="TPX55013.1"/>
    </source>
</evidence>
<gene>
    <name evidence="3" type="ORF">SeLEV6574_g02705</name>
    <name evidence="4" type="ORF">SeMB42_g00044</name>
</gene>
<dbReference type="PROSITE" id="PS50053">
    <property type="entry name" value="UBIQUITIN_2"/>
    <property type="match status" value="1"/>
</dbReference>
<feature type="compositionally biased region" description="Acidic residues" evidence="1">
    <location>
        <begin position="105"/>
        <end position="121"/>
    </location>
</feature>
<evidence type="ECO:0000313" key="6">
    <source>
        <dbReference type="Proteomes" id="UP000320475"/>
    </source>
</evidence>
<feature type="domain" description="Ubiquitin-like" evidence="2">
    <location>
        <begin position="5"/>
        <end position="94"/>
    </location>
</feature>
<dbReference type="PANTHER" id="PTHR47725:SF2">
    <property type="entry name" value="UBIQUITIN-LIKE DOMAIN-CONTAINING PROTEIN"/>
    <property type="match status" value="1"/>
</dbReference>
<sequence>MAFPITSAVRIKRHKTTYFISTSPSATIADLKQDLVRILSNSNNERSVSAASIRLYIAGKAGGSYSMVDDAATLEQLSVADDGVLYMALPLPGTEGPDAKWEPIEVPEFEPLGDDEGEEGPEEKGKEKA</sequence>
<evidence type="ECO:0000259" key="2">
    <source>
        <dbReference type="PROSITE" id="PS50053"/>
    </source>
</evidence>
<protein>
    <recommendedName>
        <fullName evidence="2">Ubiquitin-like domain-containing protein</fullName>
    </recommendedName>
</protein>
<dbReference type="CDD" id="cd17039">
    <property type="entry name" value="Ubl_ubiquitin_like"/>
    <property type="match status" value="1"/>
</dbReference>
<dbReference type="Proteomes" id="UP000320475">
    <property type="component" value="Unassembled WGS sequence"/>
</dbReference>
<keyword evidence="5" id="KW-1185">Reference proteome</keyword>
<name>A0A507D7I1_9FUNG</name>
<reference evidence="5 6" key="1">
    <citation type="journal article" date="2019" name="Sci. Rep.">
        <title>Comparative genomics of chytrid fungi reveal insights into the obligate biotrophic and pathogenic lifestyle of Synchytrium endobioticum.</title>
        <authorList>
            <person name="van de Vossenberg B.T.L.H."/>
            <person name="Warris S."/>
            <person name="Nguyen H.D.T."/>
            <person name="van Gent-Pelzer M.P.E."/>
            <person name="Joly D.L."/>
            <person name="van de Geest H.C."/>
            <person name="Bonants P.J.M."/>
            <person name="Smith D.S."/>
            <person name="Levesque C.A."/>
            <person name="van der Lee T.A.J."/>
        </authorList>
    </citation>
    <scope>NUCLEOTIDE SEQUENCE [LARGE SCALE GENOMIC DNA]</scope>
    <source>
        <strain evidence="3 6">LEV6574</strain>
        <strain evidence="4 5">MB42</strain>
    </source>
</reference>
<dbReference type="EMBL" id="QEAM01000079">
    <property type="protein sequence ID" value="TPX47371.1"/>
    <property type="molecule type" value="Genomic_DNA"/>
</dbReference>
<proteinExistence type="predicted"/>
<feature type="region of interest" description="Disordered" evidence="1">
    <location>
        <begin position="94"/>
        <end position="129"/>
    </location>
</feature>